<name>B7GR35_BIFLS</name>
<protein>
    <recommendedName>
        <fullName evidence="1">Helix-turn-helix domain-containing protein</fullName>
    </recommendedName>
</protein>
<evidence type="ECO:0000259" key="1">
    <source>
        <dbReference type="Pfam" id="PF12728"/>
    </source>
</evidence>
<evidence type="ECO:0000313" key="3">
    <source>
        <dbReference type="Proteomes" id="UP000001360"/>
    </source>
</evidence>
<organism evidence="2 3">
    <name type="scientific">Bifidobacterium longum subsp. infantis (strain ATCC 15697 / DSM 20088 / JCM 1222 / NCTC 11817 / S12)</name>
    <dbReference type="NCBI Taxonomy" id="391904"/>
    <lineage>
        <taxon>Bacteria</taxon>
        <taxon>Bacillati</taxon>
        <taxon>Actinomycetota</taxon>
        <taxon>Actinomycetes</taxon>
        <taxon>Bifidobacteriales</taxon>
        <taxon>Bifidobacteriaceae</taxon>
        <taxon>Bifidobacterium</taxon>
    </lineage>
</organism>
<dbReference type="KEGG" id="bln:Blon_1175"/>
<dbReference type="Pfam" id="PF12728">
    <property type="entry name" value="HTH_17"/>
    <property type="match status" value="1"/>
</dbReference>
<dbReference type="AlphaFoldDB" id="B7GR35"/>
<evidence type="ECO:0000313" key="2">
    <source>
        <dbReference type="EMBL" id="ACJ52265.1"/>
    </source>
</evidence>
<dbReference type="InterPro" id="IPR041657">
    <property type="entry name" value="HTH_17"/>
</dbReference>
<accession>B7GR35</accession>
<feature type="domain" description="Helix-turn-helix" evidence="1">
    <location>
        <begin position="28"/>
        <end position="74"/>
    </location>
</feature>
<dbReference type="EMBL" id="CP001095">
    <property type="protein sequence ID" value="ACJ52265.1"/>
    <property type="molecule type" value="Genomic_DNA"/>
</dbReference>
<reference evidence="2 3" key="1">
    <citation type="journal article" date="2008" name="Proc. Natl. Acad. Sci. U.S.A.">
        <title>The genome sequence of Bifidobacterium longum subsp. infantis reveals adaptations for milk utilization within the infant microbiome.</title>
        <authorList>
            <person name="Sela D.A."/>
            <person name="Chapman J."/>
            <person name="Adeuya A."/>
            <person name="Kim J.H."/>
            <person name="Chen F."/>
            <person name="Whitehead T.R."/>
            <person name="Lapidus A."/>
            <person name="Rokhsar D.S."/>
            <person name="Lebrilla C.B."/>
            <person name="German J.B."/>
            <person name="Price N.P."/>
            <person name="Richardson P.M."/>
            <person name="Mills D.A."/>
        </authorList>
    </citation>
    <scope>NUCLEOTIDE SEQUENCE [LARGE SCALE GENOMIC DNA]</scope>
    <source>
        <strain evidence="3">ATCC 15697 / DSM 20088 / JCM 1222 / NCTC 11817 / S12 [JGI]</strain>
    </source>
</reference>
<sequence length="77" mass="8623">MGVHRVSRRKEPDMADKPFVPVEHRLALTVPEAAALCGIPEKVVRAAVVHGDLRHFEKGSTTARIRRTDLEDWVALL</sequence>
<dbReference type="Proteomes" id="UP000001360">
    <property type="component" value="Chromosome"/>
</dbReference>
<gene>
    <name evidence="2" type="ordered locus">Blon_1175</name>
</gene>
<proteinExistence type="predicted"/>